<dbReference type="Pfam" id="PF00118">
    <property type="entry name" value="Cpn60_TCP1"/>
    <property type="match status" value="1"/>
</dbReference>
<dbReference type="GO" id="GO:0140662">
    <property type="term" value="F:ATP-dependent protein folding chaperone"/>
    <property type="evidence" value="ECO:0007669"/>
    <property type="project" value="InterPro"/>
</dbReference>
<dbReference type="NCBIfam" id="NF009487">
    <property type="entry name" value="PRK12849.1"/>
    <property type="match status" value="1"/>
</dbReference>
<dbReference type="Gene3D" id="1.10.560.10">
    <property type="entry name" value="GroEL-like equatorial domain"/>
    <property type="match status" value="1"/>
</dbReference>
<dbReference type="Gene3D" id="3.50.7.10">
    <property type="entry name" value="GroEL"/>
    <property type="match status" value="1"/>
</dbReference>
<dbReference type="FunFam" id="3.50.7.10:FF:000001">
    <property type="entry name" value="60 kDa chaperonin"/>
    <property type="match status" value="1"/>
</dbReference>
<dbReference type="NCBIfam" id="NF000592">
    <property type="entry name" value="PRK00013.1"/>
    <property type="match status" value="1"/>
</dbReference>
<dbReference type="Gene3D" id="3.30.260.10">
    <property type="entry name" value="TCP-1-like chaperonin intermediate domain"/>
    <property type="match status" value="1"/>
</dbReference>
<protein>
    <submittedName>
        <fullName evidence="4">Chaperonin GroEL</fullName>
    </submittedName>
</protein>
<reference evidence="4" key="1">
    <citation type="journal article" date="2017" name="ISME J.">
        <title>Novel chaperonins are prevalent in the virioplankton and demonstrate links to viral biology and ecology.</title>
        <authorList>
            <person name="Marine R.L."/>
            <person name="Nasko D.J."/>
            <person name="Wray J."/>
            <person name="Polson S.W."/>
            <person name="Wommack K.E."/>
        </authorList>
    </citation>
    <scope>NUCLEOTIDE SEQUENCE</scope>
</reference>
<gene>
    <name evidence="4" type="primary">GroEL</name>
</gene>
<evidence type="ECO:0000256" key="3">
    <source>
        <dbReference type="SAM" id="MobiDB-lite"/>
    </source>
</evidence>
<proteinExistence type="inferred from homology"/>
<dbReference type="GO" id="GO:0042026">
    <property type="term" value="P:protein refolding"/>
    <property type="evidence" value="ECO:0007669"/>
    <property type="project" value="InterPro"/>
</dbReference>
<evidence type="ECO:0000256" key="1">
    <source>
        <dbReference type="ARBA" id="ARBA00006607"/>
    </source>
</evidence>
<keyword evidence="2" id="KW-0143">Chaperone</keyword>
<dbReference type="CDD" id="cd03344">
    <property type="entry name" value="GroEL"/>
    <property type="match status" value="1"/>
</dbReference>
<comment type="similarity">
    <text evidence="1">Belongs to the chaperonin (HSP60) family.</text>
</comment>
<dbReference type="PANTHER" id="PTHR45633">
    <property type="entry name" value="60 KDA HEAT SHOCK PROTEIN, MITOCHONDRIAL"/>
    <property type="match status" value="1"/>
</dbReference>
<dbReference type="InterPro" id="IPR001844">
    <property type="entry name" value="Cpn60/GroEL"/>
</dbReference>
<organism evidence="4">
    <name type="scientific">uncultured virus</name>
    <dbReference type="NCBI Taxonomy" id="340016"/>
    <lineage>
        <taxon>Viruses</taxon>
        <taxon>environmental samples</taxon>
    </lineage>
</organism>
<dbReference type="SUPFAM" id="SSF52029">
    <property type="entry name" value="GroEL apical domain-like"/>
    <property type="match status" value="1"/>
</dbReference>
<dbReference type="NCBIfam" id="NF009488">
    <property type="entry name" value="PRK12850.1"/>
    <property type="match status" value="1"/>
</dbReference>
<evidence type="ECO:0000256" key="2">
    <source>
        <dbReference type="ARBA" id="ARBA00023186"/>
    </source>
</evidence>
<dbReference type="EMBL" id="KU595534">
    <property type="protein sequence ID" value="AQM32700.1"/>
    <property type="molecule type" value="Genomic_DNA"/>
</dbReference>
<dbReference type="GO" id="GO:0005524">
    <property type="term" value="F:ATP binding"/>
    <property type="evidence" value="ECO:0007669"/>
    <property type="project" value="InterPro"/>
</dbReference>
<dbReference type="PRINTS" id="PR00298">
    <property type="entry name" value="CHAPERONIN60"/>
</dbReference>
<dbReference type="InterPro" id="IPR002423">
    <property type="entry name" value="Cpn60/GroEL/TCP-1"/>
</dbReference>
<dbReference type="SUPFAM" id="SSF48592">
    <property type="entry name" value="GroEL equatorial domain-like"/>
    <property type="match status" value="1"/>
</dbReference>
<dbReference type="InterPro" id="IPR027410">
    <property type="entry name" value="TCP-1-like_intermed_sf"/>
</dbReference>
<feature type="region of interest" description="Disordered" evidence="3">
    <location>
        <begin position="534"/>
        <end position="553"/>
    </location>
</feature>
<accession>A0A240F7C7</accession>
<dbReference type="InterPro" id="IPR027409">
    <property type="entry name" value="GroEL-like_apical_dom_sf"/>
</dbReference>
<evidence type="ECO:0000313" key="4">
    <source>
        <dbReference type="EMBL" id="AQM32700.1"/>
    </source>
</evidence>
<dbReference type="NCBIfam" id="NF009489">
    <property type="entry name" value="PRK12851.1"/>
    <property type="match status" value="1"/>
</dbReference>
<sequence>MEKTITSFKSDLKDRLLEGVKQLNDSVSSTLGPAGRTVLIKRLHQKTKITKDGVTVAKNFKELDDQVASIGVELVKSVSIKSGNEVGDGTTTSCVLATAILEEGLKQVKDGSNPVEIKKGIDEAVITVTNKLKELTQEITDDAQIKEVATISANNDKECGELILQALDKVGRDGTVAIEESKTGETYLEVAEGMEWNRGYVSPYFVTDNNTMSTVFNDPYIFIYDGDISFSKEIVNVLQIANTENKPLLIVANNFYNEGLATLVVNKMRGIVNVAAVKAHDFGDRRKMFLEDLALITNGQVISKDKGHNLEKLTPITIRESLGTARTITITKNKCTIVDGKGDPTKIEERAQEIKEVIENATSLFEKEKHQERLGKLVGGVSIINVGGGSEIEMKEKKDRLEDALYASLAAIDQGIVIGGGTALLYAAQAIDIKGKDDRSIGRRIVRQAIQQPFTKILTNAGHDINDVRYAASKLIDSGNDMWAGLDYKNLSTIDFKKAGIIDPLKVVKAALQNASSVAGTIITTDAAVIEERNKDTQLPAPGMDQFDPNGYM</sequence>
<dbReference type="SUPFAM" id="SSF54849">
    <property type="entry name" value="GroEL-intermediate domain like"/>
    <property type="match status" value="1"/>
</dbReference>
<dbReference type="InterPro" id="IPR027413">
    <property type="entry name" value="GROEL-like_equatorial_sf"/>
</dbReference>
<name>A0A240F7C7_9VIRU</name>